<dbReference type="STRING" id="1774970.AUC70_14630"/>
<keyword evidence="2 5" id="KW-0812">Transmembrane</keyword>
<dbReference type="PANTHER" id="PTHR33507:SF3">
    <property type="entry name" value="INNER MEMBRANE PROTEIN YBBJ"/>
    <property type="match status" value="1"/>
</dbReference>
<organism evidence="7 8">
    <name type="scientific">Methyloceanibacter stevinii</name>
    <dbReference type="NCBI Taxonomy" id="1774970"/>
    <lineage>
        <taxon>Bacteria</taxon>
        <taxon>Pseudomonadati</taxon>
        <taxon>Pseudomonadota</taxon>
        <taxon>Alphaproteobacteria</taxon>
        <taxon>Hyphomicrobiales</taxon>
        <taxon>Hyphomicrobiaceae</taxon>
        <taxon>Methyloceanibacter</taxon>
    </lineage>
</organism>
<dbReference type="EMBL" id="LPWE01000004">
    <property type="protein sequence ID" value="ODR96513.1"/>
    <property type="molecule type" value="Genomic_DNA"/>
</dbReference>
<evidence type="ECO:0000256" key="2">
    <source>
        <dbReference type="ARBA" id="ARBA00022692"/>
    </source>
</evidence>
<comment type="subcellular location">
    <subcellularLocation>
        <location evidence="1">Membrane</location>
        <topology evidence="1">Multi-pass membrane protein</topology>
    </subcellularLocation>
</comment>
<dbReference type="Gene3D" id="2.40.50.140">
    <property type="entry name" value="Nucleic acid-binding proteins"/>
    <property type="match status" value="1"/>
</dbReference>
<feature type="domain" description="NfeD-like C-terminal" evidence="6">
    <location>
        <begin position="92"/>
        <end position="146"/>
    </location>
</feature>
<dbReference type="GO" id="GO:0005886">
    <property type="term" value="C:plasma membrane"/>
    <property type="evidence" value="ECO:0007669"/>
    <property type="project" value="TreeGrafter"/>
</dbReference>
<proteinExistence type="predicted"/>
<reference evidence="7 8" key="1">
    <citation type="journal article" date="2016" name="Environ. Microbiol.">
        <title>New Methyloceanibacter diversity from North Sea sediments includes methanotroph containing solely the soluble methane monooxygenase.</title>
        <authorList>
            <person name="Vekeman B."/>
            <person name="Kerckhof F.M."/>
            <person name="Cremers G."/>
            <person name="de Vos P."/>
            <person name="Vandamme P."/>
            <person name="Boon N."/>
            <person name="Op den Camp H.J."/>
            <person name="Heylen K."/>
        </authorList>
    </citation>
    <scope>NUCLEOTIDE SEQUENCE [LARGE SCALE GENOMIC DNA]</scope>
    <source>
        <strain evidence="7 8">R-67176</strain>
    </source>
</reference>
<evidence type="ECO:0000313" key="8">
    <source>
        <dbReference type="Proteomes" id="UP000094172"/>
    </source>
</evidence>
<dbReference type="AlphaFoldDB" id="A0A1E3VSK3"/>
<dbReference type="InterPro" id="IPR002810">
    <property type="entry name" value="NfeD-like_C"/>
</dbReference>
<keyword evidence="3 5" id="KW-1133">Transmembrane helix</keyword>
<accession>A0A1E3VSK3</accession>
<feature type="transmembrane region" description="Helical" evidence="5">
    <location>
        <begin position="55"/>
        <end position="75"/>
    </location>
</feature>
<evidence type="ECO:0000256" key="5">
    <source>
        <dbReference type="SAM" id="Phobius"/>
    </source>
</evidence>
<keyword evidence="8" id="KW-1185">Reference proteome</keyword>
<dbReference type="InterPro" id="IPR012340">
    <property type="entry name" value="NA-bd_OB-fold"/>
</dbReference>
<protein>
    <recommendedName>
        <fullName evidence="6">NfeD-like C-terminal domain-containing protein</fullName>
    </recommendedName>
</protein>
<evidence type="ECO:0000256" key="4">
    <source>
        <dbReference type="ARBA" id="ARBA00023136"/>
    </source>
</evidence>
<gene>
    <name evidence="7" type="ORF">AUC70_14630</name>
</gene>
<dbReference type="InterPro" id="IPR052165">
    <property type="entry name" value="Membrane_assoc_protease"/>
</dbReference>
<keyword evidence="4 5" id="KW-0472">Membrane</keyword>
<evidence type="ECO:0000259" key="6">
    <source>
        <dbReference type="Pfam" id="PF01957"/>
    </source>
</evidence>
<dbReference type="PANTHER" id="PTHR33507">
    <property type="entry name" value="INNER MEMBRANE PROTEIN YBBJ"/>
    <property type="match status" value="1"/>
</dbReference>
<name>A0A1E3VSK3_9HYPH</name>
<dbReference type="Proteomes" id="UP000094172">
    <property type="component" value="Unassembled WGS sequence"/>
</dbReference>
<evidence type="ECO:0000313" key="7">
    <source>
        <dbReference type="EMBL" id="ODR96513.1"/>
    </source>
</evidence>
<sequence>MMETIVTLGPWIWLILAAALLVFEMLAPGIFFMWFGLAALVTGVVALRYEIAWQWQLIWFCGLSLVTVILVNRYLRKNPTETDAPLLNQRAAQLIGQTYELVDPIENGRGSVHAGDTIWRVEGPALPKGAQVTVRGADGSILKVEPAKTDA</sequence>
<evidence type="ECO:0000256" key="3">
    <source>
        <dbReference type="ARBA" id="ARBA00022989"/>
    </source>
</evidence>
<comment type="caution">
    <text evidence="7">The sequence shown here is derived from an EMBL/GenBank/DDBJ whole genome shotgun (WGS) entry which is preliminary data.</text>
</comment>
<dbReference type="RefSeq" id="WP_069443472.1">
    <property type="nucleotide sequence ID" value="NZ_LPWE01000004.1"/>
</dbReference>
<evidence type="ECO:0000256" key="1">
    <source>
        <dbReference type="ARBA" id="ARBA00004141"/>
    </source>
</evidence>
<dbReference type="Pfam" id="PF01957">
    <property type="entry name" value="NfeD"/>
    <property type="match status" value="1"/>
</dbReference>